<feature type="domain" description="SET" evidence="13">
    <location>
        <begin position="538"/>
        <end position="653"/>
    </location>
</feature>
<keyword evidence="9" id="KW-0804">Transcription</keyword>
<dbReference type="InterPro" id="IPR001214">
    <property type="entry name" value="SET_dom"/>
</dbReference>
<comment type="catalytic activity">
    <reaction evidence="11">
        <text>L-lysyl(27)-[histone H3] + 3 S-adenosyl-L-methionine = N(6),N(6),N(6)-trimethyl-L-lysyl(27)-[histone H3] + 3 S-adenosyl-L-homocysteine + 3 H(+)</text>
        <dbReference type="Rhea" id="RHEA:60292"/>
        <dbReference type="Rhea" id="RHEA-COMP:15535"/>
        <dbReference type="Rhea" id="RHEA-COMP:15548"/>
        <dbReference type="ChEBI" id="CHEBI:15378"/>
        <dbReference type="ChEBI" id="CHEBI:29969"/>
        <dbReference type="ChEBI" id="CHEBI:57856"/>
        <dbReference type="ChEBI" id="CHEBI:59789"/>
        <dbReference type="ChEBI" id="CHEBI:61961"/>
        <dbReference type="EC" id="2.1.1.356"/>
    </reaction>
</comment>
<evidence type="ECO:0000259" key="14">
    <source>
        <dbReference type="PROSITE" id="PS51633"/>
    </source>
</evidence>
<dbReference type="Gene3D" id="1.20.58.1880">
    <property type="match status" value="1"/>
</dbReference>
<dbReference type="InterPro" id="IPR033467">
    <property type="entry name" value="Tesmin/TSO1-like_CXC"/>
</dbReference>
<keyword evidence="6" id="KW-0949">S-adenosyl-L-methionine</keyword>
<comment type="caution">
    <text evidence="15">The sequence shown here is derived from an EMBL/GenBank/DDBJ whole genome shotgun (WGS) entry which is preliminary data.</text>
</comment>
<organism evidence="15 16">
    <name type="scientific">Mytilus edulis</name>
    <name type="common">Blue mussel</name>
    <dbReference type="NCBI Taxonomy" id="6550"/>
    <lineage>
        <taxon>Eukaryota</taxon>
        <taxon>Metazoa</taxon>
        <taxon>Spiralia</taxon>
        <taxon>Lophotrochozoa</taxon>
        <taxon>Mollusca</taxon>
        <taxon>Bivalvia</taxon>
        <taxon>Autobranchia</taxon>
        <taxon>Pteriomorphia</taxon>
        <taxon>Mytilida</taxon>
        <taxon>Mytiloidea</taxon>
        <taxon>Mytilidae</taxon>
        <taxon>Mytilinae</taxon>
        <taxon>Mytilus</taxon>
    </lineage>
</organism>
<comment type="subcellular location">
    <subcellularLocation>
        <location evidence="1">Nucleus</location>
    </subcellularLocation>
</comment>
<dbReference type="PANTHER" id="PTHR45747:SF4">
    <property type="entry name" value="HISTONE-LYSINE N-METHYLTRANSFERASE E(Z)"/>
    <property type="match status" value="1"/>
</dbReference>
<dbReference type="GO" id="GO:0032259">
    <property type="term" value="P:methylation"/>
    <property type="evidence" value="ECO:0007669"/>
    <property type="project" value="UniProtKB-KW"/>
</dbReference>
<keyword evidence="5 15" id="KW-0808">Transferase</keyword>
<gene>
    <name evidence="15" type="ORF">MEDL_56142</name>
</gene>
<evidence type="ECO:0000256" key="1">
    <source>
        <dbReference type="ARBA" id="ARBA00004123"/>
    </source>
</evidence>
<dbReference type="InterPro" id="IPR001005">
    <property type="entry name" value="SANT/Myb"/>
</dbReference>
<dbReference type="InterPro" id="IPR048358">
    <property type="entry name" value="EZH1/2_MCSS"/>
</dbReference>
<evidence type="ECO:0000256" key="7">
    <source>
        <dbReference type="ARBA" id="ARBA00022853"/>
    </source>
</evidence>
<name>A0A8S3UDU1_MYTED</name>
<dbReference type="GO" id="GO:0003682">
    <property type="term" value="F:chromatin binding"/>
    <property type="evidence" value="ECO:0007669"/>
    <property type="project" value="TreeGrafter"/>
</dbReference>
<evidence type="ECO:0000256" key="4">
    <source>
        <dbReference type="ARBA" id="ARBA00022603"/>
    </source>
</evidence>
<sequence>MEDINIKVEPVELETLEKPLTREPLKKSRKIDWNKRVKSEFLRIHNLKRFKRADEVTAAFDANREILKKDLEEFNDWFKKENVQPVLVPETVVDAPIKRKCEIKGGGKTQATTLRLMNAIKAIPTMYTWSTLTQNYMVEDETVLHNIPYMGDDILEQDGAFIEELLKNYEGKVHGEKTSTVLDDETFVELVNSMWLNYPDPELEDDENNADIITSNDESKKSIFPSNSIFEAISNQFKEKGSPDELKEKYKEIIESRDNPVPPECTPNIDGTQAQSVPREQTMHSFHTLFCRRCYKYDCFLHPYHPTPSMLTRKMPETKLDTELCGPFCYLKEKSDDKENTMESTSAEPENSVWTGAEESLFRVLLDMYRNNHCNIAKIIGTKTCTQVRDFAIKEEAHLLDTSEDKMQTPPRKKSKKKHSDFFRLWSMHCRKIQLKKDSTSKTVYNYQPCDHPGQRCDENCPCIHAQNFCEKFCQCSGDCENRFPGCRCKAQCNTKQCPCFLAVRECDPDLCSMCGADQFDTAKISCKNVSVQRGMGKHLLLAPSEVAGWGIYTKEAVEKNDFISEYCGEIISQDEADRRGKVYDKYMCSFLFNLNNDFVVDATRKGNKIRFANHSVNPNCYAKVMMVNGDHRIGIFGKRPIHAGEELFFDYRYGPTEQLKFVGIERDENS</sequence>
<dbReference type="GO" id="GO:0035098">
    <property type="term" value="C:ESC/E(Z) complex"/>
    <property type="evidence" value="ECO:0007669"/>
    <property type="project" value="TreeGrafter"/>
</dbReference>
<dbReference type="Proteomes" id="UP000683360">
    <property type="component" value="Unassembled WGS sequence"/>
</dbReference>
<evidence type="ECO:0000256" key="10">
    <source>
        <dbReference type="ARBA" id="ARBA00023242"/>
    </source>
</evidence>
<evidence type="ECO:0000256" key="3">
    <source>
        <dbReference type="ARBA" id="ARBA00022491"/>
    </source>
</evidence>
<feature type="compositionally biased region" description="Polar residues" evidence="12">
    <location>
        <begin position="269"/>
        <end position="278"/>
    </location>
</feature>
<dbReference type="InterPro" id="IPR041343">
    <property type="entry name" value="PRC2_HTH_1"/>
</dbReference>
<evidence type="ECO:0000256" key="5">
    <source>
        <dbReference type="ARBA" id="ARBA00022679"/>
    </source>
</evidence>
<evidence type="ECO:0000256" key="9">
    <source>
        <dbReference type="ARBA" id="ARBA00023163"/>
    </source>
</evidence>
<dbReference type="SMART" id="SM00317">
    <property type="entry name" value="SET"/>
    <property type="match status" value="1"/>
</dbReference>
<dbReference type="GO" id="GO:0140951">
    <property type="term" value="F:histone H3K27 trimethyltransferase activity"/>
    <property type="evidence" value="ECO:0007669"/>
    <property type="project" value="UniProtKB-EC"/>
</dbReference>
<accession>A0A8S3UDU1</accession>
<dbReference type="FunFam" id="2.170.270.10:FF:000001">
    <property type="entry name" value="Putative histone-lysine N-methyltransferase EZH2"/>
    <property type="match status" value="1"/>
</dbReference>
<dbReference type="PANTHER" id="PTHR45747">
    <property type="entry name" value="HISTONE-LYSINE N-METHYLTRANSFERASE E(Z)"/>
    <property type="match status" value="1"/>
</dbReference>
<dbReference type="SUPFAM" id="SSF46689">
    <property type="entry name" value="Homeodomain-like"/>
    <property type="match status" value="1"/>
</dbReference>
<keyword evidence="10" id="KW-0539">Nucleus</keyword>
<feature type="domain" description="CXC" evidence="14">
    <location>
        <begin position="430"/>
        <end position="531"/>
    </location>
</feature>
<dbReference type="InterPro" id="IPR041355">
    <property type="entry name" value="Pre-SET_CXC"/>
</dbReference>
<dbReference type="EMBL" id="CAJPWZ010002726">
    <property type="protein sequence ID" value="CAG2244077.1"/>
    <property type="molecule type" value="Genomic_DNA"/>
</dbReference>
<dbReference type="InterPro" id="IPR009057">
    <property type="entry name" value="Homeodomain-like_sf"/>
</dbReference>
<dbReference type="Pfam" id="PF21358">
    <property type="entry name" value="Ezh2_MCSS"/>
    <property type="match status" value="1"/>
</dbReference>
<evidence type="ECO:0000256" key="11">
    <source>
        <dbReference type="ARBA" id="ARBA00048568"/>
    </source>
</evidence>
<dbReference type="PROSITE" id="PS51633">
    <property type="entry name" value="CXC"/>
    <property type="match status" value="1"/>
</dbReference>
<dbReference type="CDD" id="cd00167">
    <property type="entry name" value="SANT"/>
    <property type="match status" value="1"/>
</dbReference>
<dbReference type="InterPro" id="IPR046341">
    <property type="entry name" value="SET_dom_sf"/>
</dbReference>
<feature type="region of interest" description="Disordered" evidence="12">
    <location>
        <begin position="257"/>
        <end position="278"/>
    </location>
</feature>
<dbReference type="GO" id="GO:0031507">
    <property type="term" value="P:heterochromatin formation"/>
    <property type="evidence" value="ECO:0007669"/>
    <property type="project" value="TreeGrafter"/>
</dbReference>
<keyword evidence="7" id="KW-0156">Chromatin regulator</keyword>
<evidence type="ECO:0000259" key="13">
    <source>
        <dbReference type="PROSITE" id="PS50280"/>
    </source>
</evidence>
<dbReference type="InterPro" id="IPR026489">
    <property type="entry name" value="CXC_dom"/>
</dbReference>
<evidence type="ECO:0000313" key="16">
    <source>
        <dbReference type="Proteomes" id="UP000683360"/>
    </source>
</evidence>
<dbReference type="Pfam" id="PF18118">
    <property type="entry name" value="PRC2_HTH_1"/>
    <property type="match status" value="1"/>
</dbReference>
<evidence type="ECO:0000256" key="6">
    <source>
        <dbReference type="ARBA" id="ARBA00022691"/>
    </source>
</evidence>
<dbReference type="SMART" id="SM01114">
    <property type="entry name" value="CXC"/>
    <property type="match status" value="1"/>
</dbReference>
<dbReference type="PROSITE" id="PS50280">
    <property type="entry name" value="SET"/>
    <property type="match status" value="1"/>
</dbReference>
<dbReference type="AlphaFoldDB" id="A0A8S3UDU1"/>
<keyword evidence="4 15" id="KW-0489">Methyltransferase</keyword>
<evidence type="ECO:0000256" key="8">
    <source>
        <dbReference type="ARBA" id="ARBA00023015"/>
    </source>
</evidence>
<keyword evidence="3" id="KW-0678">Repressor</keyword>
<dbReference type="EC" id="2.1.1.356" evidence="2"/>
<keyword evidence="16" id="KW-1185">Reference proteome</keyword>
<dbReference type="OrthoDB" id="6141102at2759"/>
<evidence type="ECO:0000256" key="12">
    <source>
        <dbReference type="SAM" id="MobiDB-lite"/>
    </source>
</evidence>
<dbReference type="SUPFAM" id="SSF82199">
    <property type="entry name" value="SET domain"/>
    <property type="match status" value="1"/>
</dbReference>
<evidence type="ECO:0000313" key="15">
    <source>
        <dbReference type="EMBL" id="CAG2244077.1"/>
    </source>
</evidence>
<keyword evidence="8" id="KW-0805">Transcription regulation</keyword>
<dbReference type="Pfam" id="PF00856">
    <property type="entry name" value="SET"/>
    <property type="match status" value="1"/>
</dbReference>
<dbReference type="InterPro" id="IPR045318">
    <property type="entry name" value="EZH1/2-like"/>
</dbReference>
<reference evidence="15" key="1">
    <citation type="submission" date="2021-03" db="EMBL/GenBank/DDBJ databases">
        <authorList>
            <person name="Bekaert M."/>
        </authorList>
    </citation>
    <scope>NUCLEOTIDE SEQUENCE</scope>
</reference>
<proteinExistence type="predicted"/>
<dbReference type="Gene3D" id="2.170.270.10">
    <property type="entry name" value="SET domain"/>
    <property type="match status" value="1"/>
</dbReference>
<protein>
    <recommendedName>
        <fullName evidence="2">[histone H3]-lysine(27) N-trimethyltransferase</fullName>
        <ecNumber evidence="2">2.1.1.356</ecNumber>
    </recommendedName>
</protein>
<evidence type="ECO:0000256" key="2">
    <source>
        <dbReference type="ARBA" id="ARBA00012186"/>
    </source>
</evidence>
<dbReference type="Pfam" id="PF18264">
    <property type="entry name" value="preSET_CXC"/>
    <property type="match status" value="1"/>
</dbReference>